<dbReference type="EMBL" id="JAMTCC010000044">
    <property type="protein sequence ID" value="MCT7947532.1"/>
    <property type="molecule type" value="Genomic_DNA"/>
</dbReference>
<keyword evidence="4 10" id="KW-0813">Transport</keyword>
<keyword evidence="5 10" id="KW-1003">Cell membrane</keyword>
<protein>
    <recommendedName>
        <fullName evidence="3 10">Multidrug resistance protein MdtL</fullName>
    </recommendedName>
</protein>
<feature type="transmembrane region" description="Helical" evidence="10">
    <location>
        <begin position="128"/>
        <end position="150"/>
    </location>
</feature>
<evidence type="ECO:0000256" key="3">
    <source>
        <dbReference type="ARBA" id="ARBA00018468"/>
    </source>
</evidence>
<accession>A0A9X2WYN3</accession>
<keyword evidence="6" id="KW-0997">Cell inner membrane</keyword>
<evidence type="ECO:0000256" key="9">
    <source>
        <dbReference type="ARBA" id="ARBA00023136"/>
    </source>
</evidence>
<evidence type="ECO:0000256" key="5">
    <source>
        <dbReference type="ARBA" id="ARBA00022475"/>
    </source>
</evidence>
<feature type="transmembrane region" description="Helical" evidence="10">
    <location>
        <begin position="70"/>
        <end position="88"/>
    </location>
</feature>
<dbReference type="PANTHER" id="PTHR42718:SF9">
    <property type="entry name" value="MAJOR FACILITATOR SUPERFAMILY MULTIDRUG TRANSPORTER MFSC"/>
    <property type="match status" value="1"/>
</dbReference>
<sequence>MLRYLLCSFCLVLLYPTGIDMYLVGLPQIAQDLGASEAQLHIAFSVYLGGMAATMLFAGSVADRLGRKPVTLFGAIIFALASYLGGMAETSNQFLLIRFMQGIGAGSCYVVAFAILRDTLDDKRRAKVLSMINGITCIIPVIAPVIGHVIMLKFPWQSLFSTMAGMGLLVCLLCIFILRETKPAQSRIEDVNRQLAPQESFRQSFFLSRLVMTTLGVTTILSYVNVSPMLIMGQMGFDRGQYSNVMALTALVSMLVSFSTPFALAVLKEKSLMLISQLLFAAAALVFVLTQVQYFSLNVNLLGFGFVCSGFAIGFGVTMSQALSPFASRAGVASSLLGIAQVCTSALYIWLMGLIGISPLNILLLILALGSVISTLLILCVPLAPSVYLDEEITRTS</sequence>
<dbReference type="InterPro" id="IPR036259">
    <property type="entry name" value="MFS_trans_sf"/>
</dbReference>
<evidence type="ECO:0000256" key="2">
    <source>
        <dbReference type="ARBA" id="ARBA00009818"/>
    </source>
</evidence>
<dbReference type="SUPFAM" id="SSF103473">
    <property type="entry name" value="MFS general substrate transporter"/>
    <property type="match status" value="1"/>
</dbReference>
<comment type="subcellular location">
    <subcellularLocation>
        <location evidence="1">Cell inner membrane</location>
        <topology evidence="1">Multi-pass membrane protein</topology>
    </subcellularLocation>
    <subcellularLocation>
        <location evidence="10">Cell membrane</location>
        <topology evidence="10">Multi-pass membrane protein</topology>
    </subcellularLocation>
</comment>
<dbReference type="RefSeq" id="WP_261273730.1">
    <property type="nucleotide sequence ID" value="NZ_JAMTCC010000044.1"/>
</dbReference>
<evidence type="ECO:0000256" key="7">
    <source>
        <dbReference type="ARBA" id="ARBA00022692"/>
    </source>
</evidence>
<dbReference type="AlphaFoldDB" id="A0A9X2WYN3"/>
<evidence type="ECO:0000256" key="6">
    <source>
        <dbReference type="ARBA" id="ARBA00022519"/>
    </source>
</evidence>
<feature type="domain" description="Major facilitator superfamily (MFS) profile" evidence="11">
    <location>
        <begin position="1"/>
        <end position="386"/>
    </location>
</feature>
<evidence type="ECO:0000256" key="8">
    <source>
        <dbReference type="ARBA" id="ARBA00022989"/>
    </source>
</evidence>
<evidence type="ECO:0000313" key="13">
    <source>
        <dbReference type="Proteomes" id="UP001155604"/>
    </source>
</evidence>
<dbReference type="HAMAP" id="MF_01530">
    <property type="entry name" value="MFS_MdtL"/>
    <property type="match status" value="1"/>
</dbReference>
<dbReference type="PROSITE" id="PS50850">
    <property type="entry name" value="MFS"/>
    <property type="match status" value="1"/>
</dbReference>
<keyword evidence="9 10" id="KW-0472">Membrane</keyword>
<feature type="transmembrane region" description="Helical" evidence="10">
    <location>
        <begin position="274"/>
        <end position="295"/>
    </location>
</feature>
<name>A0A9X2WYN3_9GAMM</name>
<dbReference type="GO" id="GO:0005886">
    <property type="term" value="C:plasma membrane"/>
    <property type="evidence" value="ECO:0007669"/>
    <property type="project" value="UniProtKB-SubCell"/>
</dbReference>
<feature type="transmembrane region" description="Helical" evidence="10">
    <location>
        <begin position="206"/>
        <end position="225"/>
    </location>
</feature>
<evidence type="ECO:0000313" key="12">
    <source>
        <dbReference type="EMBL" id="MCT7947532.1"/>
    </source>
</evidence>
<keyword evidence="8 10" id="KW-1133">Transmembrane helix</keyword>
<dbReference type="InterPro" id="IPR011701">
    <property type="entry name" value="MFS"/>
</dbReference>
<dbReference type="GO" id="GO:0022857">
    <property type="term" value="F:transmembrane transporter activity"/>
    <property type="evidence" value="ECO:0007669"/>
    <property type="project" value="UniProtKB-UniRule"/>
</dbReference>
<feature type="transmembrane region" description="Helical" evidence="10">
    <location>
        <begin position="362"/>
        <end position="389"/>
    </location>
</feature>
<dbReference type="Pfam" id="PF07690">
    <property type="entry name" value="MFS_1"/>
    <property type="match status" value="1"/>
</dbReference>
<dbReference type="PANTHER" id="PTHR42718">
    <property type="entry name" value="MAJOR FACILITATOR SUPERFAMILY MULTIDRUG TRANSPORTER MFSC"/>
    <property type="match status" value="1"/>
</dbReference>
<dbReference type="InterPro" id="IPR023697">
    <property type="entry name" value="Multidrug-R_MdtL"/>
</dbReference>
<feature type="transmembrane region" description="Helical" evidence="10">
    <location>
        <begin position="94"/>
        <end position="116"/>
    </location>
</feature>
<reference evidence="12" key="1">
    <citation type="journal article" date="2023" name="Int. J. Syst. Evol. Microbiol.">
        <title>&lt;i&gt;Shewanella septentrionalis&lt;/i&gt; sp. nov. and &lt;i&gt;Shewanella holmiensis&lt;/i&gt; sp. nov., isolated from Baltic Sea water and sediments.</title>
        <authorList>
            <person name="Martin-Rodriguez A.J."/>
            <person name="Thorell K."/>
            <person name="Joffre E."/>
            <person name="Jensie-Markopoulos S."/>
            <person name="Moore E.R.B."/>
            <person name="Sjoling A."/>
        </authorList>
    </citation>
    <scope>NUCLEOTIDE SEQUENCE</scope>
    <source>
        <strain evidence="12">SP1W3</strain>
    </source>
</reference>
<feature type="transmembrane region" description="Helical" evidence="10">
    <location>
        <begin position="40"/>
        <end position="58"/>
    </location>
</feature>
<evidence type="ECO:0000256" key="1">
    <source>
        <dbReference type="ARBA" id="ARBA00004429"/>
    </source>
</evidence>
<dbReference type="InterPro" id="IPR020846">
    <property type="entry name" value="MFS_dom"/>
</dbReference>
<evidence type="ECO:0000256" key="4">
    <source>
        <dbReference type="ARBA" id="ARBA00022448"/>
    </source>
</evidence>
<feature type="transmembrane region" description="Helical" evidence="10">
    <location>
        <begin position="156"/>
        <end position="178"/>
    </location>
</feature>
<organism evidence="12 13">
    <name type="scientific">Shewanella septentrionalis</name>
    <dbReference type="NCBI Taxonomy" id="2952223"/>
    <lineage>
        <taxon>Bacteria</taxon>
        <taxon>Pseudomonadati</taxon>
        <taxon>Pseudomonadota</taxon>
        <taxon>Gammaproteobacteria</taxon>
        <taxon>Alteromonadales</taxon>
        <taxon>Shewanellaceae</taxon>
        <taxon>Shewanella</taxon>
    </lineage>
</organism>
<proteinExistence type="inferred from homology"/>
<comment type="similarity">
    <text evidence="2 10">Belongs to the major facilitator superfamily. DHA1 family. MdtL (TC 2.A.1.2.22) subfamily.</text>
</comment>
<dbReference type="Proteomes" id="UP001155604">
    <property type="component" value="Unassembled WGS sequence"/>
</dbReference>
<feature type="transmembrane region" description="Helical" evidence="10">
    <location>
        <begin position="330"/>
        <end position="350"/>
    </location>
</feature>
<keyword evidence="13" id="KW-1185">Reference proteome</keyword>
<keyword evidence="7 10" id="KW-0812">Transmembrane</keyword>
<dbReference type="CDD" id="cd17320">
    <property type="entry name" value="MFS_MdfA_MDR_like"/>
    <property type="match status" value="1"/>
</dbReference>
<dbReference type="Gene3D" id="1.20.1720.10">
    <property type="entry name" value="Multidrug resistance protein D"/>
    <property type="match status" value="1"/>
</dbReference>
<evidence type="ECO:0000259" key="11">
    <source>
        <dbReference type="PROSITE" id="PS50850"/>
    </source>
</evidence>
<feature type="transmembrane region" description="Helical" evidence="10">
    <location>
        <begin position="301"/>
        <end position="318"/>
    </location>
</feature>
<evidence type="ECO:0000256" key="10">
    <source>
        <dbReference type="HAMAP-Rule" id="MF_01530"/>
    </source>
</evidence>
<dbReference type="NCBIfam" id="NF007782">
    <property type="entry name" value="PRK10473.1"/>
    <property type="match status" value="1"/>
</dbReference>
<gene>
    <name evidence="10" type="primary">mdtL</name>
    <name evidence="12" type="ORF">NE536_19465</name>
</gene>
<feature type="transmembrane region" description="Helical" evidence="10">
    <location>
        <begin position="245"/>
        <end position="267"/>
    </location>
</feature>
<comment type="caution">
    <text evidence="10">Lacks conserved residue(s) required for the propagation of feature annotation.</text>
</comment>
<comment type="caution">
    <text evidence="12">The sequence shown here is derived from an EMBL/GenBank/DDBJ whole genome shotgun (WGS) entry which is preliminary data.</text>
</comment>